<dbReference type="KEGG" id="abra:BN85305040"/>
<dbReference type="InterPro" id="IPR003562">
    <property type="entry name" value="Mutator_MutX_prot"/>
</dbReference>
<comment type="cofactor">
    <cofactor evidence="1">
        <name>Mg(2+)</name>
        <dbReference type="ChEBI" id="CHEBI:18420"/>
    </cofactor>
</comment>
<feature type="domain" description="Nudix hydrolase" evidence="6">
    <location>
        <begin position="1"/>
        <end position="128"/>
    </location>
</feature>
<dbReference type="STRING" id="61635.BN85305040"/>
<dbReference type="HOGENOM" id="CLU_037162_11_2_14"/>
<dbReference type="Pfam" id="PF00293">
    <property type="entry name" value="NUDIX"/>
    <property type="match status" value="1"/>
</dbReference>
<evidence type="ECO:0000256" key="4">
    <source>
        <dbReference type="ARBA" id="ARBA00022801"/>
    </source>
</evidence>
<proteinExistence type="inferred from homology"/>
<keyword evidence="8" id="KW-1185">Reference proteome</keyword>
<reference evidence="7 8" key="1">
    <citation type="journal article" date="2013" name="J. Mol. Microbiol. Biotechnol.">
        <title>Analysis of the Complete Genomes of Acholeplasma brassicae , A. palmae and A. laidlawii and Their Comparison to the Obligate Parasites from ' Candidatus Phytoplasma'.</title>
        <authorList>
            <person name="Kube M."/>
            <person name="Siewert C."/>
            <person name="Migdoll A.M."/>
            <person name="Duduk B."/>
            <person name="Holz S."/>
            <person name="Rabus R."/>
            <person name="Seemuller E."/>
            <person name="Mitrovic J."/>
            <person name="Muller I."/>
            <person name="Buttner C."/>
            <person name="Reinhardt R."/>
        </authorList>
    </citation>
    <scope>NUCLEOTIDE SEQUENCE [LARGE SCALE GENOMIC DNA]</scope>
    <source>
        <strain evidence="8">0502</strain>
    </source>
</reference>
<dbReference type="OrthoDB" id="384671at2"/>
<evidence type="ECO:0000256" key="3">
    <source>
        <dbReference type="ARBA" id="ARBA00022723"/>
    </source>
</evidence>
<evidence type="ECO:0000313" key="7">
    <source>
        <dbReference type="EMBL" id="CCV65525.1"/>
    </source>
</evidence>
<accession>U4KMV8</accession>
<dbReference type="PANTHER" id="PTHR43758:SF2">
    <property type="entry name" value="OXIDIZED PURINE NUCLEOSIDE TRIPHOSPHATE HYDROLASE"/>
    <property type="match status" value="1"/>
</dbReference>
<dbReference type="InterPro" id="IPR000086">
    <property type="entry name" value="NUDIX_hydrolase_dom"/>
</dbReference>
<dbReference type="RefSeq" id="WP_030004380.1">
    <property type="nucleotide sequence ID" value="NC_022549.1"/>
</dbReference>
<dbReference type="GO" id="GO:0008413">
    <property type="term" value="F:8-oxo-7,8-dihydroguanosine triphosphate pyrophosphatase activity"/>
    <property type="evidence" value="ECO:0007669"/>
    <property type="project" value="InterPro"/>
</dbReference>
<evidence type="ECO:0000256" key="1">
    <source>
        <dbReference type="ARBA" id="ARBA00001946"/>
    </source>
</evidence>
<name>U4KMV8_9MOLU</name>
<dbReference type="PANTHER" id="PTHR43758">
    <property type="entry name" value="7,8-DIHYDRO-8-OXOGUANINE TRIPHOSPHATASE"/>
    <property type="match status" value="1"/>
</dbReference>
<dbReference type="Gene3D" id="3.90.79.10">
    <property type="entry name" value="Nucleoside Triphosphate Pyrophosphohydrolase"/>
    <property type="match status" value="1"/>
</dbReference>
<evidence type="ECO:0000256" key="5">
    <source>
        <dbReference type="ARBA" id="ARBA00022842"/>
    </source>
</evidence>
<evidence type="ECO:0000256" key="2">
    <source>
        <dbReference type="ARBA" id="ARBA00005582"/>
    </source>
</evidence>
<dbReference type="SUPFAM" id="SSF55811">
    <property type="entry name" value="Nudix"/>
    <property type="match status" value="1"/>
</dbReference>
<protein>
    <submittedName>
        <fullName evidence="7">Mutator protein</fullName>
    </submittedName>
</protein>
<keyword evidence="3" id="KW-0479">Metal-binding</keyword>
<dbReference type="GO" id="GO:0005737">
    <property type="term" value="C:cytoplasm"/>
    <property type="evidence" value="ECO:0007669"/>
    <property type="project" value="TreeGrafter"/>
</dbReference>
<dbReference type="AlphaFoldDB" id="U4KMV8"/>
<dbReference type="InterPro" id="IPR020084">
    <property type="entry name" value="NUDIX_hydrolase_CS"/>
</dbReference>
<evidence type="ECO:0000313" key="8">
    <source>
        <dbReference type="Proteomes" id="UP000032737"/>
    </source>
</evidence>
<dbReference type="PROSITE" id="PS51462">
    <property type="entry name" value="NUDIX"/>
    <property type="match status" value="1"/>
</dbReference>
<gene>
    <name evidence="7" type="primary">mutT</name>
    <name evidence="7" type="ORF">BN85305040</name>
</gene>
<dbReference type="GO" id="GO:0006281">
    <property type="term" value="P:DNA repair"/>
    <property type="evidence" value="ECO:0007669"/>
    <property type="project" value="InterPro"/>
</dbReference>
<dbReference type="CDD" id="cd18886">
    <property type="entry name" value="NUDIX_MutT_Nudt1"/>
    <property type="match status" value="1"/>
</dbReference>
<comment type="similarity">
    <text evidence="2">Belongs to the Nudix hydrolase family.</text>
</comment>
<organism evidence="7 8">
    <name type="scientific">Acholeplasma brassicae</name>
    <dbReference type="NCBI Taxonomy" id="61635"/>
    <lineage>
        <taxon>Bacteria</taxon>
        <taxon>Bacillati</taxon>
        <taxon>Mycoplasmatota</taxon>
        <taxon>Mollicutes</taxon>
        <taxon>Acholeplasmatales</taxon>
        <taxon>Acholeplasmataceae</taxon>
        <taxon>Acholeplasma</taxon>
    </lineage>
</organism>
<dbReference type="GO" id="GO:0046872">
    <property type="term" value="F:metal ion binding"/>
    <property type="evidence" value="ECO:0007669"/>
    <property type="project" value="UniProtKB-KW"/>
</dbReference>
<dbReference type="PRINTS" id="PR01402">
    <property type="entry name" value="MUTATORMUTX"/>
</dbReference>
<evidence type="ECO:0000259" key="6">
    <source>
        <dbReference type="PROSITE" id="PS51462"/>
    </source>
</evidence>
<dbReference type="EMBL" id="FO681348">
    <property type="protein sequence ID" value="CCV65525.1"/>
    <property type="molecule type" value="Genomic_DNA"/>
</dbReference>
<dbReference type="Proteomes" id="UP000032737">
    <property type="component" value="Chromosome"/>
</dbReference>
<keyword evidence="4" id="KW-0378">Hydrolase</keyword>
<dbReference type="InterPro" id="IPR015797">
    <property type="entry name" value="NUDIX_hydrolase-like_dom_sf"/>
</dbReference>
<dbReference type="PROSITE" id="PS00893">
    <property type="entry name" value="NUDIX_BOX"/>
    <property type="match status" value="1"/>
</dbReference>
<sequence>MKKTTLCYLIKDDSYLMLKRDKKTNDPNHSKYIGVGGKVEPCESVTECLLREVYEETGFKLTGYHYHGIVYFHSDTFESEEMHLFTSSEYLGTLKETIEGSFYYVNQSEVYELNLWEGDPIFLKAIEEKRPFFRLNLYYEKDKLISHQFLETHE</sequence>
<keyword evidence="5" id="KW-0460">Magnesium</keyword>